<sequence length="173" mass="20273">MDETKLTYRPMKITDIFKFNRVNLDHFTETYNVSYYGDYLSIWPELCVICEAPDQSIVGYLIAKVEGENKQWHGHVTALSVAPEYRRYGIARKLMNYLEEVSTYLGCNFVDLYVRPSNTAAVSFYRKLGYIIHKQVANYYTDEDGYDMRKPILMWDKDLSSVVESKEVWKPSS</sequence>
<comment type="caution">
    <text evidence="4">The sequence shown here is derived from an EMBL/GenBank/DDBJ whole genome shotgun (WGS) entry which is preliminary data.</text>
</comment>
<evidence type="ECO:0000256" key="1">
    <source>
        <dbReference type="ARBA" id="ARBA00022679"/>
    </source>
</evidence>
<dbReference type="GO" id="GO:0031416">
    <property type="term" value="C:NatB complex"/>
    <property type="evidence" value="ECO:0007669"/>
    <property type="project" value="TreeGrafter"/>
</dbReference>
<dbReference type="PANTHER" id="PTHR45910:SF1">
    <property type="entry name" value="N-ALPHA-ACETYLTRANSFERASE 20"/>
    <property type="match status" value="1"/>
</dbReference>
<dbReference type="SUPFAM" id="SSF55729">
    <property type="entry name" value="Acyl-CoA N-acyltransferases (Nat)"/>
    <property type="match status" value="1"/>
</dbReference>
<dbReference type="AlphaFoldDB" id="A0A1J4MAD0"/>
<dbReference type="Pfam" id="PF00583">
    <property type="entry name" value="Acetyltransf_1"/>
    <property type="match status" value="1"/>
</dbReference>
<keyword evidence="5" id="KW-1185">Reference proteome</keyword>
<feature type="domain" description="N-acetyltransferase" evidence="3">
    <location>
        <begin position="6"/>
        <end position="153"/>
    </location>
</feature>
<evidence type="ECO:0000259" key="3">
    <source>
        <dbReference type="PROSITE" id="PS51186"/>
    </source>
</evidence>
<accession>A0A1J4MAD0</accession>
<dbReference type="RefSeq" id="XP_067066552.1">
    <property type="nucleotide sequence ID" value="XM_067212829.1"/>
</dbReference>
<dbReference type="Proteomes" id="UP000186804">
    <property type="component" value="Unassembled WGS sequence"/>
</dbReference>
<keyword evidence="1 4" id="KW-0808">Transferase</keyword>
<dbReference type="InterPro" id="IPR000182">
    <property type="entry name" value="GNAT_dom"/>
</dbReference>
<organism evidence="4 5">
    <name type="scientific">Cryptosporidium andersoni</name>
    <dbReference type="NCBI Taxonomy" id="117008"/>
    <lineage>
        <taxon>Eukaryota</taxon>
        <taxon>Sar</taxon>
        <taxon>Alveolata</taxon>
        <taxon>Apicomplexa</taxon>
        <taxon>Conoidasida</taxon>
        <taxon>Coccidia</taxon>
        <taxon>Eucoccidiorida</taxon>
        <taxon>Eimeriorina</taxon>
        <taxon>Cryptosporidiidae</taxon>
        <taxon>Cryptosporidium</taxon>
    </lineage>
</organism>
<dbReference type="OrthoDB" id="10264728at2759"/>
<dbReference type="VEuPathDB" id="CryptoDB:cand_026000"/>
<dbReference type="CDD" id="cd04301">
    <property type="entry name" value="NAT_SF"/>
    <property type="match status" value="1"/>
</dbReference>
<evidence type="ECO:0000256" key="2">
    <source>
        <dbReference type="ARBA" id="ARBA00023315"/>
    </source>
</evidence>
<dbReference type="InterPro" id="IPR016181">
    <property type="entry name" value="Acyl_CoA_acyltransferase"/>
</dbReference>
<evidence type="ECO:0000313" key="5">
    <source>
        <dbReference type="Proteomes" id="UP000186804"/>
    </source>
</evidence>
<dbReference type="GeneID" id="92366784"/>
<name>A0A1J4MAD0_9CRYT</name>
<protein>
    <submittedName>
        <fullName evidence="4">N-acetyltransferase 5</fullName>
    </submittedName>
</protein>
<gene>
    <name evidence="4" type="ORF">cand_026000</name>
</gene>
<evidence type="ECO:0000313" key="4">
    <source>
        <dbReference type="EMBL" id="OII71184.1"/>
    </source>
</evidence>
<dbReference type="PROSITE" id="PS51186">
    <property type="entry name" value="GNAT"/>
    <property type="match status" value="1"/>
</dbReference>
<dbReference type="GO" id="GO:0004596">
    <property type="term" value="F:protein-N-terminal amino-acid acetyltransferase activity"/>
    <property type="evidence" value="ECO:0007669"/>
    <property type="project" value="TreeGrafter"/>
</dbReference>
<dbReference type="PANTHER" id="PTHR45910">
    <property type="entry name" value="N-ALPHA-ACETYLTRANSFERASE 20"/>
    <property type="match status" value="1"/>
</dbReference>
<dbReference type="Gene3D" id="3.40.630.30">
    <property type="match status" value="1"/>
</dbReference>
<keyword evidence="2" id="KW-0012">Acyltransferase</keyword>
<dbReference type="InterPro" id="IPR051646">
    <property type="entry name" value="NatB_acetyltransferase_subunit"/>
</dbReference>
<proteinExistence type="predicted"/>
<dbReference type="EMBL" id="LRBS01000124">
    <property type="protein sequence ID" value="OII71184.1"/>
    <property type="molecule type" value="Genomic_DNA"/>
</dbReference>
<reference evidence="4 5" key="1">
    <citation type="submission" date="2016-10" db="EMBL/GenBank/DDBJ databases">
        <title>Reductive evolution of mitochondrial metabolism and differential evolution of invasion-related proteins in Cryptosporidium.</title>
        <authorList>
            <person name="Liu S."/>
            <person name="Roellig D.M."/>
            <person name="Guo Y."/>
            <person name="Li N."/>
            <person name="Frace M.A."/>
            <person name="Tang K."/>
            <person name="Zhang L."/>
            <person name="Feng Y."/>
            <person name="Xiao L."/>
        </authorList>
    </citation>
    <scope>NUCLEOTIDE SEQUENCE [LARGE SCALE GENOMIC DNA]</scope>
    <source>
        <strain evidence="4">30847</strain>
    </source>
</reference>